<dbReference type="Proteomes" id="UP000823388">
    <property type="component" value="Chromosome 9K"/>
</dbReference>
<name>A0A8T0N9R4_PANVG</name>
<sequence length="53" mass="6049">MPRLIRGRHAHRTREEEDDAPCCGGECATIIFFLNRFGTVHGSFARVLFTVAW</sequence>
<organism evidence="1 2">
    <name type="scientific">Panicum virgatum</name>
    <name type="common">Blackwell switchgrass</name>
    <dbReference type="NCBI Taxonomy" id="38727"/>
    <lineage>
        <taxon>Eukaryota</taxon>
        <taxon>Viridiplantae</taxon>
        <taxon>Streptophyta</taxon>
        <taxon>Embryophyta</taxon>
        <taxon>Tracheophyta</taxon>
        <taxon>Spermatophyta</taxon>
        <taxon>Magnoliopsida</taxon>
        <taxon>Liliopsida</taxon>
        <taxon>Poales</taxon>
        <taxon>Poaceae</taxon>
        <taxon>PACMAD clade</taxon>
        <taxon>Panicoideae</taxon>
        <taxon>Panicodae</taxon>
        <taxon>Paniceae</taxon>
        <taxon>Panicinae</taxon>
        <taxon>Panicum</taxon>
        <taxon>Panicum sect. Hiantes</taxon>
    </lineage>
</organism>
<protein>
    <submittedName>
        <fullName evidence="1">Uncharacterized protein</fullName>
    </submittedName>
</protein>
<accession>A0A8T0N9R4</accession>
<proteinExistence type="predicted"/>
<evidence type="ECO:0000313" key="1">
    <source>
        <dbReference type="EMBL" id="KAG2545723.1"/>
    </source>
</evidence>
<evidence type="ECO:0000313" key="2">
    <source>
        <dbReference type="Proteomes" id="UP000823388"/>
    </source>
</evidence>
<reference evidence="1" key="1">
    <citation type="submission" date="2020-05" db="EMBL/GenBank/DDBJ databases">
        <title>WGS assembly of Panicum virgatum.</title>
        <authorList>
            <person name="Lovell J.T."/>
            <person name="Jenkins J."/>
            <person name="Shu S."/>
            <person name="Juenger T.E."/>
            <person name="Schmutz J."/>
        </authorList>
    </citation>
    <scope>NUCLEOTIDE SEQUENCE</scope>
    <source>
        <strain evidence="1">AP13</strain>
    </source>
</reference>
<dbReference type="EMBL" id="CM029053">
    <property type="protein sequence ID" value="KAG2545723.1"/>
    <property type="molecule type" value="Genomic_DNA"/>
</dbReference>
<dbReference type="AlphaFoldDB" id="A0A8T0N9R4"/>
<gene>
    <name evidence="1" type="ORF">PVAP13_9KG228776</name>
</gene>
<keyword evidence="2" id="KW-1185">Reference proteome</keyword>
<comment type="caution">
    <text evidence="1">The sequence shown here is derived from an EMBL/GenBank/DDBJ whole genome shotgun (WGS) entry which is preliminary data.</text>
</comment>